<evidence type="ECO:0000313" key="4">
    <source>
        <dbReference type="EMBL" id="GAA0499138.1"/>
    </source>
</evidence>
<sequence length="368" mass="41605">MEQERKRILKLIEEGKLSADEANELLQALDDAEQAKEKEESSKPQFPSTVVHEDQENQHRERNETSRQASTKEKIFDFIDATVEKIKKADIDFNFGPHKQVSHIFQYQDTSVSSFEIDVENGGIEVKSWDEKDIRLECKAKVYKANDEKQAKEMLLKEMSVDIDTGQLKVNLDAKRIKADFRIWIPEHMYEASSIKVFNGSVNVQDMKVPNLKVKTSNGKIELSNMTGEKWEVESVNSNIRLDNVKGNQCEIETLNGSIFVDGEWEEVESQVINGSIKGYLRGEKAKSGYFKSTTGSISLFVPSDQSVDGELSSSVGNVQCYLPGHTMLKSEKEVLKKSMHFQTNGHEPVLYLEAESKTGTVKVSPLD</sequence>
<dbReference type="PANTHER" id="PTHR34094:SF1">
    <property type="entry name" value="PROTEIN FAM185A"/>
    <property type="match status" value="1"/>
</dbReference>
<dbReference type="Pfam" id="PF13349">
    <property type="entry name" value="DUF4097"/>
    <property type="match status" value="1"/>
</dbReference>
<keyword evidence="5" id="KW-1185">Reference proteome</keyword>
<dbReference type="Gene3D" id="2.160.20.120">
    <property type="match status" value="1"/>
</dbReference>
<comment type="caution">
    <text evidence="4">The sequence shown here is derived from an EMBL/GenBank/DDBJ whole genome shotgun (WGS) entry which is preliminary data.</text>
</comment>
<dbReference type="EMBL" id="BAAADO010000006">
    <property type="protein sequence ID" value="GAA0499138.1"/>
    <property type="molecule type" value="Genomic_DNA"/>
</dbReference>
<dbReference type="InterPro" id="IPR053959">
    <property type="entry name" value="YvlB/LiaX_N"/>
</dbReference>
<organism evidence="4 5">
    <name type="scientific">Salinibacillus aidingensis</name>
    <dbReference type="NCBI Taxonomy" id="237684"/>
    <lineage>
        <taxon>Bacteria</taxon>
        <taxon>Bacillati</taxon>
        <taxon>Bacillota</taxon>
        <taxon>Bacilli</taxon>
        <taxon>Bacillales</taxon>
        <taxon>Bacillaceae</taxon>
        <taxon>Salinibacillus</taxon>
    </lineage>
</organism>
<dbReference type="PANTHER" id="PTHR34094">
    <property type="match status" value="1"/>
</dbReference>
<feature type="compositionally biased region" description="Basic and acidic residues" evidence="1">
    <location>
        <begin position="33"/>
        <end position="42"/>
    </location>
</feature>
<dbReference type="Pfam" id="PF22746">
    <property type="entry name" value="SHOCT-like_DUF2089-C"/>
    <property type="match status" value="1"/>
</dbReference>
<feature type="domain" description="YvlB/LiaX N-terminal" evidence="3">
    <location>
        <begin position="4"/>
        <end position="33"/>
    </location>
</feature>
<evidence type="ECO:0000259" key="2">
    <source>
        <dbReference type="Pfam" id="PF13349"/>
    </source>
</evidence>
<evidence type="ECO:0000256" key="1">
    <source>
        <dbReference type="SAM" id="MobiDB-lite"/>
    </source>
</evidence>
<dbReference type="PIRSF" id="PIRSF012569">
    <property type="entry name" value="UCP012569"/>
    <property type="match status" value="1"/>
</dbReference>
<dbReference type="InterPro" id="IPR025164">
    <property type="entry name" value="Toastrack_DUF4097"/>
</dbReference>
<evidence type="ECO:0000313" key="5">
    <source>
        <dbReference type="Proteomes" id="UP001500880"/>
    </source>
</evidence>
<evidence type="ECO:0000259" key="3">
    <source>
        <dbReference type="Pfam" id="PF22746"/>
    </source>
</evidence>
<dbReference type="RefSeq" id="WP_343842303.1">
    <property type="nucleotide sequence ID" value="NZ_BAAADO010000006.1"/>
</dbReference>
<protein>
    <submittedName>
        <fullName evidence="4">DUF4097 family beta strand repeat-containing protein</fullName>
    </submittedName>
</protein>
<accession>A0ABN1BJ90</accession>
<reference evidence="4 5" key="1">
    <citation type="journal article" date="2019" name="Int. J. Syst. Evol. Microbiol.">
        <title>The Global Catalogue of Microorganisms (GCM) 10K type strain sequencing project: providing services to taxonomists for standard genome sequencing and annotation.</title>
        <authorList>
            <consortium name="The Broad Institute Genomics Platform"/>
            <consortium name="The Broad Institute Genome Sequencing Center for Infectious Disease"/>
            <person name="Wu L."/>
            <person name="Ma J."/>
        </authorList>
    </citation>
    <scope>NUCLEOTIDE SEQUENCE [LARGE SCALE GENOMIC DNA]</scope>
    <source>
        <strain evidence="4 5">JCM 12389</strain>
    </source>
</reference>
<proteinExistence type="predicted"/>
<dbReference type="InterPro" id="IPR016599">
    <property type="entry name" value="UCP012569"/>
</dbReference>
<feature type="region of interest" description="Disordered" evidence="1">
    <location>
        <begin position="31"/>
        <end position="71"/>
    </location>
</feature>
<name>A0ABN1BJ90_9BACI</name>
<feature type="compositionally biased region" description="Basic and acidic residues" evidence="1">
    <location>
        <begin position="51"/>
        <end position="71"/>
    </location>
</feature>
<feature type="domain" description="DUF4097" evidence="2">
    <location>
        <begin position="114"/>
        <end position="347"/>
    </location>
</feature>
<gene>
    <name evidence="4" type="ORF">GCM10008986_27840</name>
</gene>
<dbReference type="Proteomes" id="UP001500880">
    <property type="component" value="Unassembled WGS sequence"/>
</dbReference>